<dbReference type="RefSeq" id="WP_048694544.1">
    <property type="nucleotide sequence ID" value="NZ_KQ130501.1"/>
</dbReference>
<feature type="domain" description="Amine oxidase" evidence="1">
    <location>
        <begin position="16"/>
        <end position="513"/>
    </location>
</feature>
<dbReference type="PRINTS" id="PR00419">
    <property type="entry name" value="ADXRDTASE"/>
</dbReference>
<keyword evidence="3" id="KW-1185">Reference proteome</keyword>
<sequence length="559" mass="63099">MKKNNIKVAILGGGVGGMSAAHMLIRKGFDVSVYDILDIPGGKARSMPVPNTGTDGRPDLPGEHGFRFFPYFYKNLPETMKEIPYKDGKTCFDNLVPGEFAQLLRYGLPSVEIPAKLPSNLKEALKDLYVFWKDAHADLGIGEEELKFFMNRIWQILTSCADRRLAEYEKLGWWDYTQADKMSKAYQECLVEGLTRSLVAAQAEVASTRSTGDILVQLILGMTHFKESGDRLLNGPTNDVWIDPWLTYLQEQGVSYHFNYSVVGITCDQGKISSAQVQPVKDYEPIGPVEHIEADYFIAALPVNNFAPLITQDMLNIDSTLTNIQELANYTSWMNGIQIYLNKDVKIVNGHSIYVNSPWAITSVSQQQFWKDHNLQNMGNGDVKGCISIDISEWQVKGSFIKKAAIDCSPEEIIDEVWQELKASLNVDGKVVLKDEDKVDWFIDPDLIFKDDKVVENKQPLLVDHDNTWHLRPQAYTLIPNLFLASDYVATYTQIASMEGANEAARRAVNALINNSNVDVKLNDVYALHEPSLLAPMRLLDQERFNKGLPWDESWNINF</sequence>
<evidence type="ECO:0000259" key="1">
    <source>
        <dbReference type="Pfam" id="PF01593"/>
    </source>
</evidence>
<evidence type="ECO:0000313" key="2">
    <source>
        <dbReference type="EMBL" id="KMT64184.1"/>
    </source>
</evidence>
<dbReference type="InterPro" id="IPR002937">
    <property type="entry name" value="Amino_oxidase"/>
</dbReference>
<reference evidence="2 3" key="1">
    <citation type="submission" date="2015-04" db="EMBL/GenBank/DDBJ databases">
        <title>Draft Genome Sequence of the Novel Agar-Digesting Marine Bacterium Q1.</title>
        <authorList>
            <person name="Li Y."/>
            <person name="Li D."/>
            <person name="Chen G."/>
            <person name="Du Z."/>
        </authorList>
    </citation>
    <scope>NUCLEOTIDE SEQUENCE [LARGE SCALE GENOMIC DNA]</scope>
    <source>
        <strain evidence="2 3">Q1</strain>
    </source>
</reference>
<evidence type="ECO:0000313" key="3">
    <source>
        <dbReference type="Proteomes" id="UP000037600"/>
    </source>
</evidence>
<dbReference type="SUPFAM" id="SSF51905">
    <property type="entry name" value="FAD/NAD(P)-binding domain"/>
    <property type="match status" value="1"/>
</dbReference>
<dbReference type="OrthoDB" id="5792777at2"/>
<dbReference type="PANTHER" id="PTHR42923:SF46">
    <property type="entry name" value="AMINE OXIDASE"/>
    <property type="match status" value="1"/>
</dbReference>
<dbReference type="PANTHER" id="PTHR42923">
    <property type="entry name" value="PROTOPORPHYRINOGEN OXIDASE"/>
    <property type="match status" value="1"/>
</dbReference>
<name>A0A0J8GSA8_9ALTE</name>
<dbReference type="Proteomes" id="UP000037600">
    <property type="component" value="Unassembled WGS sequence"/>
</dbReference>
<accession>A0A0J8GSA8</accession>
<gene>
    <name evidence="2" type="ORF">XM47_15555</name>
</gene>
<dbReference type="STRING" id="1513271.XM47_15555"/>
<proteinExistence type="predicted"/>
<comment type="caution">
    <text evidence="2">The sequence shown here is derived from an EMBL/GenBank/DDBJ whole genome shotgun (WGS) entry which is preliminary data.</text>
</comment>
<protein>
    <recommendedName>
        <fullName evidence="1">Amine oxidase domain-containing protein</fullName>
    </recommendedName>
</protein>
<dbReference type="AlphaFoldDB" id="A0A0J8GSA8"/>
<dbReference type="PATRIC" id="fig|1513271.3.peg.3205"/>
<dbReference type="Gene3D" id="3.50.50.60">
    <property type="entry name" value="FAD/NAD(P)-binding domain"/>
    <property type="match status" value="1"/>
</dbReference>
<organism evidence="2 3">
    <name type="scientific">Catenovulum maritimum</name>
    <dbReference type="NCBI Taxonomy" id="1513271"/>
    <lineage>
        <taxon>Bacteria</taxon>
        <taxon>Pseudomonadati</taxon>
        <taxon>Pseudomonadota</taxon>
        <taxon>Gammaproteobacteria</taxon>
        <taxon>Alteromonadales</taxon>
        <taxon>Alteromonadaceae</taxon>
        <taxon>Catenovulum</taxon>
    </lineage>
</organism>
<dbReference type="Pfam" id="PF01593">
    <property type="entry name" value="Amino_oxidase"/>
    <property type="match status" value="1"/>
</dbReference>
<dbReference type="InterPro" id="IPR050464">
    <property type="entry name" value="Zeta_carotene_desat/Oxidored"/>
</dbReference>
<dbReference type="EMBL" id="LAZL01000029">
    <property type="protein sequence ID" value="KMT64184.1"/>
    <property type="molecule type" value="Genomic_DNA"/>
</dbReference>
<dbReference type="InterPro" id="IPR036188">
    <property type="entry name" value="FAD/NAD-bd_sf"/>
</dbReference>
<dbReference type="GO" id="GO:0016491">
    <property type="term" value="F:oxidoreductase activity"/>
    <property type="evidence" value="ECO:0007669"/>
    <property type="project" value="InterPro"/>
</dbReference>